<dbReference type="SUPFAM" id="SSF55874">
    <property type="entry name" value="ATPase domain of HSP90 chaperone/DNA topoisomerase II/histidine kinase"/>
    <property type="match status" value="1"/>
</dbReference>
<dbReference type="Pfam" id="PF10114">
    <property type="entry name" value="PocR"/>
    <property type="match status" value="1"/>
</dbReference>
<evidence type="ECO:0000256" key="1">
    <source>
        <dbReference type="ARBA" id="ARBA00000085"/>
    </source>
</evidence>
<dbReference type="NCBIfam" id="TIGR00229">
    <property type="entry name" value="sensory_box"/>
    <property type="match status" value="3"/>
</dbReference>
<feature type="domain" description="PAS" evidence="9">
    <location>
        <begin position="495"/>
        <end position="540"/>
    </location>
</feature>
<comment type="catalytic activity">
    <reaction evidence="1">
        <text>ATP + protein L-histidine = ADP + protein N-phospho-L-histidine.</text>
        <dbReference type="EC" id="2.7.13.3"/>
    </reaction>
</comment>
<keyword evidence="3" id="KW-0597">Phosphoprotein</keyword>
<dbReference type="InterPro" id="IPR013655">
    <property type="entry name" value="PAS_fold_3"/>
</dbReference>
<dbReference type="InterPro" id="IPR003594">
    <property type="entry name" value="HATPase_dom"/>
</dbReference>
<evidence type="ECO:0000313" key="11">
    <source>
        <dbReference type="EMBL" id="MBB4287528.1"/>
    </source>
</evidence>
<evidence type="ECO:0000256" key="4">
    <source>
        <dbReference type="ARBA" id="ARBA00022679"/>
    </source>
</evidence>
<dbReference type="EC" id="2.7.13.3" evidence="2"/>
<dbReference type="Pfam" id="PF00512">
    <property type="entry name" value="HisKA"/>
    <property type="match status" value="1"/>
</dbReference>
<evidence type="ECO:0000256" key="3">
    <source>
        <dbReference type="ARBA" id="ARBA00022553"/>
    </source>
</evidence>
<feature type="domain" description="PAC" evidence="10">
    <location>
        <begin position="567"/>
        <end position="619"/>
    </location>
</feature>
<dbReference type="InterPro" id="IPR036097">
    <property type="entry name" value="HisK_dim/P_sf"/>
</dbReference>
<dbReference type="SUPFAM" id="SSF47384">
    <property type="entry name" value="Homodimeric domain of signal transducing histidine kinase"/>
    <property type="match status" value="1"/>
</dbReference>
<dbReference type="PANTHER" id="PTHR43304:SF1">
    <property type="entry name" value="PAC DOMAIN-CONTAINING PROTEIN"/>
    <property type="match status" value="1"/>
</dbReference>
<accession>A0A7W6S278</accession>
<dbReference type="InterPro" id="IPR013767">
    <property type="entry name" value="PAS_fold"/>
</dbReference>
<reference evidence="11 12" key="1">
    <citation type="submission" date="2020-08" db="EMBL/GenBank/DDBJ databases">
        <title>Genome sequencing of Purple Non-Sulfur Bacteria from various extreme environments.</title>
        <authorList>
            <person name="Mayer M."/>
        </authorList>
    </citation>
    <scope>NUCLEOTIDE SEQUENCE [LARGE SCALE GENOMIC DNA]</scope>
    <source>
        <strain evidence="11 12">JA135</strain>
    </source>
</reference>
<dbReference type="Pfam" id="PF00989">
    <property type="entry name" value="PAS"/>
    <property type="match status" value="1"/>
</dbReference>
<comment type="caution">
    <text evidence="11">The sequence shown here is derived from an EMBL/GenBank/DDBJ whole genome shotgun (WGS) entry which is preliminary data.</text>
</comment>
<dbReference type="InterPro" id="IPR018771">
    <property type="entry name" value="PocR_dom"/>
</dbReference>
<evidence type="ECO:0000259" key="9">
    <source>
        <dbReference type="PROSITE" id="PS50112"/>
    </source>
</evidence>
<dbReference type="EMBL" id="JACIGI010000040">
    <property type="protein sequence ID" value="MBB4287528.1"/>
    <property type="molecule type" value="Genomic_DNA"/>
</dbReference>
<feature type="compositionally biased region" description="Low complexity" evidence="7">
    <location>
        <begin position="162"/>
        <end position="178"/>
    </location>
</feature>
<dbReference type="GO" id="GO:0006355">
    <property type="term" value="P:regulation of DNA-templated transcription"/>
    <property type="evidence" value="ECO:0007669"/>
    <property type="project" value="InterPro"/>
</dbReference>
<keyword evidence="4" id="KW-0808">Transferase</keyword>
<feature type="region of interest" description="Disordered" evidence="7">
    <location>
        <begin position="162"/>
        <end position="183"/>
    </location>
</feature>
<keyword evidence="5" id="KW-0418">Kinase</keyword>
<feature type="domain" description="PAS" evidence="9">
    <location>
        <begin position="367"/>
        <end position="439"/>
    </location>
</feature>
<dbReference type="CDD" id="cd00130">
    <property type="entry name" value="PAS"/>
    <property type="match status" value="3"/>
</dbReference>
<proteinExistence type="predicted"/>
<protein>
    <recommendedName>
        <fullName evidence="2">histidine kinase</fullName>
        <ecNumber evidence="2">2.7.13.3</ecNumber>
    </recommendedName>
</protein>
<dbReference type="InterPro" id="IPR052162">
    <property type="entry name" value="Sensor_kinase/Photoreceptor"/>
</dbReference>
<dbReference type="SMART" id="SM00387">
    <property type="entry name" value="HATPase_c"/>
    <property type="match status" value="1"/>
</dbReference>
<gene>
    <name evidence="11" type="ORF">GGD88_003278</name>
</gene>
<dbReference type="PRINTS" id="PR00344">
    <property type="entry name" value="BCTRLSENSOR"/>
</dbReference>
<keyword evidence="6" id="KW-0175">Coiled coil</keyword>
<dbReference type="PANTHER" id="PTHR43304">
    <property type="entry name" value="PHYTOCHROME-LIKE PROTEIN CPH1"/>
    <property type="match status" value="1"/>
</dbReference>
<dbReference type="SMART" id="SM00388">
    <property type="entry name" value="HisKA"/>
    <property type="match status" value="1"/>
</dbReference>
<dbReference type="PROSITE" id="PS50112">
    <property type="entry name" value="PAS"/>
    <property type="match status" value="3"/>
</dbReference>
<dbReference type="InterPro" id="IPR001610">
    <property type="entry name" value="PAC"/>
</dbReference>
<name>A0A7W6S278_9PROT</name>
<feature type="coiled-coil region" evidence="6">
    <location>
        <begin position="210"/>
        <end position="246"/>
    </location>
</feature>
<evidence type="ECO:0000259" key="10">
    <source>
        <dbReference type="PROSITE" id="PS50113"/>
    </source>
</evidence>
<dbReference type="AlphaFoldDB" id="A0A7W6S278"/>
<dbReference type="InterPro" id="IPR000700">
    <property type="entry name" value="PAS-assoc_C"/>
</dbReference>
<organism evidence="11 12">
    <name type="scientific">Roseospira goensis</name>
    <dbReference type="NCBI Taxonomy" id="391922"/>
    <lineage>
        <taxon>Bacteria</taxon>
        <taxon>Pseudomonadati</taxon>
        <taxon>Pseudomonadota</taxon>
        <taxon>Alphaproteobacteria</taxon>
        <taxon>Rhodospirillales</taxon>
        <taxon>Rhodospirillaceae</taxon>
        <taxon>Roseospira</taxon>
    </lineage>
</organism>
<dbReference type="CDD" id="cd00082">
    <property type="entry name" value="HisKA"/>
    <property type="match status" value="1"/>
</dbReference>
<dbReference type="InterPro" id="IPR036890">
    <property type="entry name" value="HATPase_C_sf"/>
</dbReference>
<dbReference type="PROSITE" id="PS50113">
    <property type="entry name" value="PAC"/>
    <property type="match status" value="2"/>
</dbReference>
<feature type="domain" description="Histidine kinase" evidence="8">
    <location>
        <begin position="630"/>
        <end position="846"/>
    </location>
</feature>
<keyword evidence="12" id="KW-1185">Reference proteome</keyword>
<evidence type="ECO:0000256" key="2">
    <source>
        <dbReference type="ARBA" id="ARBA00012438"/>
    </source>
</evidence>
<dbReference type="InterPro" id="IPR004358">
    <property type="entry name" value="Sig_transdc_His_kin-like_C"/>
</dbReference>
<dbReference type="Gene3D" id="3.30.565.10">
    <property type="entry name" value="Histidine kinase-like ATPase, C-terminal domain"/>
    <property type="match status" value="1"/>
</dbReference>
<feature type="domain" description="PAC" evidence="10">
    <location>
        <begin position="442"/>
        <end position="494"/>
    </location>
</feature>
<feature type="domain" description="PAS" evidence="9">
    <location>
        <begin position="236"/>
        <end position="312"/>
    </location>
</feature>
<dbReference type="InterPro" id="IPR035965">
    <property type="entry name" value="PAS-like_dom_sf"/>
</dbReference>
<dbReference type="SMART" id="SM00086">
    <property type="entry name" value="PAC"/>
    <property type="match status" value="3"/>
</dbReference>
<evidence type="ECO:0000259" key="8">
    <source>
        <dbReference type="PROSITE" id="PS50109"/>
    </source>
</evidence>
<dbReference type="GO" id="GO:0000155">
    <property type="term" value="F:phosphorelay sensor kinase activity"/>
    <property type="evidence" value="ECO:0007669"/>
    <property type="project" value="InterPro"/>
</dbReference>
<dbReference type="SMART" id="SM00091">
    <property type="entry name" value="PAS"/>
    <property type="match status" value="3"/>
</dbReference>
<dbReference type="SUPFAM" id="SSF55785">
    <property type="entry name" value="PYP-like sensor domain (PAS domain)"/>
    <property type="match status" value="3"/>
</dbReference>
<dbReference type="Gene3D" id="3.30.450.20">
    <property type="entry name" value="PAS domain"/>
    <property type="match status" value="3"/>
</dbReference>
<dbReference type="Pfam" id="PF02518">
    <property type="entry name" value="HATPase_c"/>
    <property type="match status" value="1"/>
</dbReference>
<dbReference type="Pfam" id="PF08447">
    <property type="entry name" value="PAS_3"/>
    <property type="match status" value="2"/>
</dbReference>
<dbReference type="RefSeq" id="WP_184437365.1">
    <property type="nucleotide sequence ID" value="NZ_JACIGI010000040.1"/>
</dbReference>
<dbReference type="InterPro" id="IPR003661">
    <property type="entry name" value="HisK_dim/P_dom"/>
</dbReference>
<dbReference type="InterPro" id="IPR000014">
    <property type="entry name" value="PAS"/>
</dbReference>
<dbReference type="Proteomes" id="UP000555728">
    <property type="component" value="Unassembled WGS sequence"/>
</dbReference>
<evidence type="ECO:0000256" key="6">
    <source>
        <dbReference type="SAM" id="Coils"/>
    </source>
</evidence>
<sequence>MDTPCSGHPGSAVDHDRPLAATAPAPSQRLSDSDIRSCLDGTGVEALVRDLEGTLGLPAAVLDRSGARLAGTPLPAICEACQRGATGRLPCATGGTPATETGAAEAAGPALCPHGLTACLTSIEADGHQIATLMVGPLVAQAPDPDRLATLRAWCGSASAPVETAPATAPETAPETAADGTSVPLLPSDRLPGLMGTLRVLAAAAGRAALAEARARAASARSERLLAERTARLHEAESRLRRIAEQVPGVVYQYRLYPDGRSCFPYASEGIRSIYGFAPEDVREDASPLYAVLHPDDHAAVCDSVRRSARDATEWHEQYRVVHPVKGVIWVEGRARPETLADGSVLWHGLILDVTERVRQDEALRTVQDRYRRVTAALRDGTFDVDLRRREADVDARFFEMLGYPDRAFPVTATEWIRRMHPEDAATVQQDLAAQIQHGDLFRIEYRTQTADGGWRWIESRGRVVEREDGRPLRLIGTNADISDRKAVEAALLESEARFRALFEHSPVAYLALDALGRITEVNDPFSTLLGYSRDNLCGQVLQAYLASATRAAGASLIAAVLKGTRDGGELTLVRADGTELAVHLVARVEYDHCGHYVRTHCVIHDITEHTRLEARLARSNADLTQFAYAVSHDLREPLRMVTGFLGLIDRRVNASMDEELRQFMDFALDGAQRMNAMILDLLEYSRLGRAETEPEPVPLEGVVADALRNLTAAIADRAAEVTVPHALPTVTGDRSELVRLFQNLIGNAVKFVPAERRPVVTVSCRNDGSGRWRLEVADNGQGVPADQRERVFGVFQRLVDRTQYDGTGVGLALCRRIVERHGGTIWIEDAPGGGTLLCFTLPKQQRPARRADDSPADADRQGLFNMLNMHQVRIVGRLKNLLDTVRRREVPAETAPGEAEFLVREVEAYRVFVHAHADAIFGHGLSPDDADPRAEADSLMFAVHRSIESLQQPSPAEPIDWVQVLKALNALLDHVSHTHSRLQALRAERVAGRRAVPAPEAWHGRAPATWGAA</sequence>
<evidence type="ECO:0000256" key="7">
    <source>
        <dbReference type="SAM" id="MobiDB-lite"/>
    </source>
</evidence>
<evidence type="ECO:0000256" key="5">
    <source>
        <dbReference type="ARBA" id="ARBA00022777"/>
    </source>
</evidence>
<evidence type="ECO:0000313" key="12">
    <source>
        <dbReference type="Proteomes" id="UP000555728"/>
    </source>
</evidence>
<dbReference type="PROSITE" id="PS50109">
    <property type="entry name" value="HIS_KIN"/>
    <property type="match status" value="1"/>
</dbReference>
<dbReference type="Gene3D" id="1.10.287.130">
    <property type="match status" value="1"/>
</dbReference>
<dbReference type="InterPro" id="IPR005467">
    <property type="entry name" value="His_kinase_dom"/>
</dbReference>